<feature type="region of interest" description="Disordered" evidence="1">
    <location>
        <begin position="1"/>
        <end position="171"/>
    </location>
</feature>
<evidence type="ECO:0000259" key="2">
    <source>
        <dbReference type="PROSITE" id="PS50234"/>
    </source>
</evidence>
<dbReference type="CDD" id="cd00198">
    <property type="entry name" value="vWFA"/>
    <property type="match status" value="1"/>
</dbReference>
<feature type="compositionally biased region" description="Basic and acidic residues" evidence="1">
    <location>
        <begin position="66"/>
        <end position="85"/>
    </location>
</feature>
<proteinExistence type="predicted"/>
<feature type="compositionally biased region" description="Polar residues" evidence="1">
    <location>
        <begin position="16"/>
        <end position="25"/>
    </location>
</feature>
<dbReference type="OrthoDB" id="5756874at2"/>
<dbReference type="InterPro" id="IPR002035">
    <property type="entry name" value="VWF_A"/>
</dbReference>
<accession>A0A1U9R4D3</accession>
<evidence type="ECO:0000313" key="3">
    <source>
        <dbReference type="EMBL" id="AQU70961.1"/>
    </source>
</evidence>
<dbReference type="SMART" id="SM00327">
    <property type="entry name" value="VWA"/>
    <property type="match status" value="1"/>
</dbReference>
<dbReference type="InterPro" id="IPR036465">
    <property type="entry name" value="vWFA_dom_sf"/>
</dbReference>
<name>A0A1U9R4D3_STRNV</name>
<dbReference type="Proteomes" id="UP000189677">
    <property type="component" value="Chromosome"/>
</dbReference>
<dbReference type="Pfam" id="PF10138">
    <property type="entry name" value="vWA-TerF-like"/>
    <property type="match status" value="1"/>
</dbReference>
<sequence length="462" mass="48533">MLRKVFGRERAESDESVATSVPAQTDRSHQSDSTTPSATTTTETAKVTAKVPAPAKESSPAADEVTAEKPTPKPRKKTEAEKAEDLVAAAFDNPSVPAQTKREEPKTATVPAQAQSTPEPEPEPEPVVEPEPAKAAEPVVVAKPAEPEPTPEPEPVVAEVVPEPTPEPEPVVAEVVPEPVAEVVPEPEPVVAEVVPDPTPEPEPVVAEVVPDPTPEPVVVAEPEAAPATQPASKPANSAARVKTSAPGLLDSYKAAGVALKAAGLAGERATVYLVLDRSGSMRPYFKDGSAQHLAEQTLALSAQLDKKATVQVVFFSTDIDGAGEISLTSYESRVDELHAGLGHMGRTNYHRAVEEVVALHEKSGNSGPALVIFQTDGAPEAKQAAEKAFAEAATLPLFWQIVAFGEHKAKGFDFARKLGADEKAANVAFFHAGPAPKDLSDAEVYGELLAALPAWWSARNS</sequence>
<evidence type="ECO:0000256" key="1">
    <source>
        <dbReference type="SAM" id="MobiDB-lite"/>
    </source>
</evidence>
<dbReference type="AlphaFoldDB" id="A0A1U9R4D3"/>
<dbReference type="Gene3D" id="3.40.50.410">
    <property type="entry name" value="von Willebrand factor, type A domain"/>
    <property type="match status" value="1"/>
</dbReference>
<dbReference type="EMBL" id="CP018047">
    <property type="protein sequence ID" value="AQU70961.1"/>
    <property type="molecule type" value="Genomic_DNA"/>
</dbReference>
<feature type="compositionally biased region" description="Basic and acidic residues" evidence="1">
    <location>
        <begin position="1"/>
        <end position="13"/>
    </location>
</feature>
<feature type="domain" description="VWFA" evidence="2">
    <location>
        <begin position="271"/>
        <end position="449"/>
    </location>
</feature>
<reference evidence="3 4" key="1">
    <citation type="submission" date="2016-11" db="EMBL/GenBank/DDBJ databases">
        <title>Complete genome sequence of Streptomyces niveus SCSIO 3406.</title>
        <authorList>
            <person name="Zhu Q."/>
            <person name="Cheng W."/>
            <person name="Song Y."/>
            <person name="Li Q."/>
            <person name="Ju J."/>
        </authorList>
    </citation>
    <scope>NUCLEOTIDE SEQUENCE [LARGE SCALE GENOMIC DNA]</scope>
    <source>
        <strain evidence="3 4">SCSIO 3406</strain>
    </source>
</reference>
<feature type="compositionally biased region" description="Low complexity" evidence="1">
    <location>
        <begin position="33"/>
        <end position="56"/>
    </location>
</feature>
<evidence type="ECO:0000313" key="4">
    <source>
        <dbReference type="Proteomes" id="UP000189677"/>
    </source>
</evidence>
<dbReference type="PROSITE" id="PS50234">
    <property type="entry name" value="VWFA"/>
    <property type="match status" value="1"/>
</dbReference>
<gene>
    <name evidence="3" type="ORF">BBN63_16195</name>
</gene>
<dbReference type="KEGG" id="snw:BBN63_16195"/>
<dbReference type="InterPro" id="IPR019303">
    <property type="entry name" value="vWA_TerF_C"/>
</dbReference>
<feature type="compositionally biased region" description="Low complexity" evidence="1">
    <location>
        <begin position="133"/>
        <end position="144"/>
    </location>
</feature>
<dbReference type="SUPFAM" id="SSF53300">
    <property type="entry name" value="vWA-like"/>
    <property type="match status" value="1"/>
</dbReference>
<protein>
    <recommendedName>
        <fullName evidence="2">VWFA domain-containing protein</fullName>
    </recommendedName>
</protein>
<keyword evidence="4" id="KW-1185">Reference proteome</keyword>
<organism evidence="3 4">
    <name type="scientific">Streptomyces niveus</name>
    <name type="common">Streptomyces spheroides</name>
    <dbReference type="NCBI Taxonomy" id="193462"/>
    <lineage>
        <taxon>Bacteria</taxon>
        <taxon>Bacillati</taxon>
        <taxon>Actinomycetota</taxon>
        <taxon>Actinomycetes</taxon>
        <taxon>Kitasatosporales</taxon>
        <taxon>Streptomycetaceae</taxon>
        <taxon>Streptomyces</taxon>
    </lineage>
</organism>